<dbReference type="EMBL" id="JAPTNG010000001">
    <property type="protein sequence ID" value="MCZ0829226.1"/>
    <property type="molecule type" value="Genomic_DNA"/>
</dbReference>
<dbReference type="Gene3D" id="3.40.50.150">
    <property type="entry name" value="Vaccinia Virus protein VP39"/>
    <property type="match status" value="1"/>
</dbReference>
<dbReference type="InterPro" id="IPR012327">
    <property type="entry name" value="MeTrfase_D12"/>
</dbReference>
<protein>
    <submittedName>
        <fullName evidence="4">DNA adenine methylase</fullName>
    </submittedName>
</protein>
<dbReference type="Pfam" id="PF02086">
    <property type="entry name" value="MethyltransfD12"/>
    <property type="match status" value="1"/>
</dbReference>
<dbReference type="SUPFAM" id="SSF53335">
    <property type="entry name" value="S-adenosyl-L-methionine-dependent methyltransferases"/>
    <property type="match status" value="1"/>
</dbReference>
<organism evidence="4 5">
    <name type="scientific">Brevibacillus halotolerans</name>
    <dbReference type="NCBI Taxonomy" id="1507437"/>
    <lineage>
        <taxon>Bacteria</taxon>
        <taxon>Bacillati</taxon>
        <taxon>Bacillota</taxon>
        <taxon>Bacilli</taxon>
        <taxon>Bacillales</taxon>
        <taxon>Paenibacillaceae</taxon>
        <taxon>Brevibacillus</taxon>
    </lineage>
</organism>
<comment type="caution">
    <text evidence="4">The sequence shown here is derived from an EMBL/GenBank/DDBJ whole genome shotgun (WGS) entry which is preliminary data.</text>
</comment>
<reference evidence="4" key="1">
    <citation type="submission" date="2022-09" db="EMBL/GenBank/DDBJ databases">
        <title>Genome analysis and characterization of larvicidal activity of Brevibacillus strains.</title>
        <authorList>
            <person name="Patrusheva E.V."/>
            <person name="Izotova A.O."/>
            <person name="Toshchakov S.V."/>
            <person name="Sineoky S.P."/>
        </authorList>
    </citation>
    <scope>NUCLEOTIDE SEQUENCE</scope>
    <source>
        <strain evidence="4">VKPM_B-13244</strain>
    </source>
</reference>
<evidence type="ECO:0000313" key="5">
    <source>
        <dbReference type="Proteomes" id="UP001067708"/>
    </source>
</evidence>
<sequence length="132" mass="15674">MGYESARSRIDEFAERLRGVMIEHGDFRTIIEKNDTPDTLFYVDPPYIGREKYYAGNFNETDHRDLAYMLNNIKGKAIVSYYDETVLKELYKGWRRETFQSFRQVLHSSDAYAEELLLMNFDDGQMNIFDIE</sequence>
<dbReference type="PANTHER" id="PTHR30481">
    <property type="entry name" value="DNA ADENINE METHYLASE"/>
    <property type="match status" value="1"/>
</dbReference>
<dbReference type="InterPro" id="IPR029063">
    <property type="entry name" value="SAM-dependent_MTases_sf"/>
</dbReference>
<evidence type="ECO:0000256" key="1">
    <source>
        <dbReference type="ARBA" id="ARBA00022603"/>
    </source>
</evidence>
<keyword evidence="2" id="KW-0808">Transferase</keyword>
<gene>
    <name evidence="4" type="ORF">O0535_00275</name>
</gene>
<dbReference type="RefSeq" id="WP_258416034.1">
    <property type="nucleotide sequence ID" value="NZ_JAPTNG010000001.1"/>
</dbReference>
<dbReference type="Proteomes" id="UP001067708">
    <property type="component" value="Unassembled WGS sequence"/>
</dbReference>
<evidence type="ECO:0000256" key="3">
    <source>
        <dbReference type="ARBA" id="ARBA00022691"/>
    </source>
</evidence>
<keyword evidence="3" id="KW-0949">S-adenosyl-L-methionine</keyword>
<keyword evidence="1 4" id="KW-0489">Methyltransferase</keyword>
<dbReference type="GO" id="GO:0008168">
    <property type="term" value="F:methyltransferase activity"/>
    <property type="evidence" value="ECO:0007669"/>
    <property type="project" value="UniProtKB-KW"/>
</dbReference>
<accession>A0ABT4HR20</accession>
<evidence type="ECO:0000256" key="2">
    <source>
        <dbReference type="ARBA" id="ARBA00022679"/>
    </source>
</evidence>
<name>A0ABT4HR20_9BACL</name>
<proteinExistence type="predicted"/>
<evidence type="ECO:0000313" key="4">
    <source>
        <dbReference type="EMBL" id="MCZ0829226.1"/>
    </source>
</evidence>
<keyword evidence="5" id="KW-1185">Reference proteome</keyword>
<dbReference type="GO" id="GO:0032259">
    <property type="term" value="P:methylation"/>
    <property type="evidence" value="ECO:0007669"/>
    <property type="project" value="UniProtKB-KW"/>
</dbReference>